<evidence type="ECO:0000313" key="1">
    <source>
        <dbReference type="EnsemblMetazoa" id="GBRI003812-PA"/>
    </source>
</evidence>
<dbReference type="VEuPathDB" id="VectorBase:GBRI003812"/>
<organism evidence="1 2">
    <name type="scientific">Glossina brevipalpis</name>
    <dbReference type="NCBI Taxonomy" id="37001"/>
    <lineage>
        <taxon>Eukaryota</taxon>
        <taxon>Metazoa</taxon>
        <taxon>Ecdysozoa</taxon>
        <taxon>Arthropoda</taxon>
        <taxon>Hexapoda</taxon>
        <taxon>Insecta</taxon>
        <taxon>Pterygota</taxon>
        <taxon>Neoptera</taxon>
        <taxon>Endopterygota</taxon>
        <taxon>Diptera</taxon>
        <taxon>Brachycera</taxon>
        <taxon>Muscomorpha</taxon>
        <taxon>Hippoboscoidea</taxon>
        <taxon>Glossinidae</taxon>
        <taxon>Glossina</taxon>
    </lineage>
</organism>
<keyword evidence="2" id="KW-1185">Reference proteome</keyword>
<sequence length="150" mass="16768">MEDVMTAAVNEDVMNDALNATPLLAIVPFPPPSTFPSPYTFPPPYTFPSSYTFQAPYTLLPPNTFPPPNTLPLPYTFPPLSSPHTNFTIANKNENCREKVDEVNFDLGSIFDILKIERAPAIKLFQNTILIEKIYITHLRSVPGMVLELS</sequence>
<protein>
    <submittedName>
        <fullName evidence="1">Uncharacterized protein</fullName>
    </submittedName>
</protein>
<reference evidence="2" key="1">
    <citation type="submission" date="2014-03" db="EMBL/GenBank/DDBJ databases">
        <authorList>
            <person name="Aksoy S."/>
            <person name="Warren W."/>
            <person name="Wilson R.K."/>
        </authorList>
    </citation>
    <scope>NUCLEOTIDE SEQUENCE [LARGE SCALE GENOMIC DNA]</scope>
    <source>
        <strain evidence="2">IAEA</strain>
    </source>
</reference>
<dbReference type="EnsemblMetazoa" id="GBRI003812-RA">
    <property type="protein sequence ID" value="GBRI003812-PA"/>
    <property type="gene ID" value="GBRI003812"/>
</dbReference>
<dbReference type="AlphaFoldDB" id="A0A1A9W2A6"/>
<name>A0A1A9W2A6_9MUSC</name>
<proteinExistence type="predicted"/>
<dbReference type="Proteomes" id="UP000091820">
    <property type="component" value="Unassembled WGS sequence"/>
</dbReference>
<accession>A0A1A9W2A6</accession>
<evidence type="ECO:0000313" key="2">
    <source>
        <dbReference type="Proteomes" id="UP000091820"/>
    </source>
</evidence>
<reference evidence="1" key="2">
    <citation type="submission" date="2020-05" db="UniProtKB">
        <authorList>
            <consortium name="EnsemblMetazoa"/>
        </authorList>
    </citation>
    <scope>IDENTIFICATION</scope>
    <source>
        <strain evidence="1">IAEA</strain>
    </source>
</reference>